<dbReference type="Proteomes" id="UP001152622">
    <property type="component" value="Chromosome 3"/>
</dbReference>
<evidence type="ECO:0000256" key="8">
    <source>
        <dbReference type="ARBA" id="ARBA00022737"/>
    </source>
</evidence>
<dbReference type="AlphaFoldDB" id="A0A9Q1FX44"/>
<name>A0A9Q1FX44_SYNKA</name>
<evidence type="ECO:0000256" key="2">
    <source>
        <dbReference type="ARBA" id="ARBA00004282"/>
    </source>
</evidence>
<dbReference type="InterPro" id="IPR036034">
    <property type="entry name" value="PDZ_sf"/>
</dbReference>
<dbReference type="SUPFAM" id="SSF50156">
    <property type="entry name" value="PDZ domain-like"/>
    <property type="match status" value="1"/>
</dbReference>
<evidence type="ECO:0000256" key="13">
    <source>
        <dbReference type="ARBA" id="ARBA00065379"/>
    </source>
</evidence>
<feature type="compositionally biased region" description="Basic and acidic residues" evidence="15">
    <location>
        <begin position="455"/>
        <end position="485"/>
    </location>
</feature>
<keyword evidence="11" id="KW-0539">Nucleus</keyword>
<dbReference type="EMBL" id="JAINUF010000003">
    <property type="protein sequence ID" value="KAJ8369305.1"/>
    <property type="molecule type" value="Genomic_DNA"/>
</dbReference>
<feature type="region of interest" description="Disordered" evidence="15">
    <location>
        <begin position="47"/>
        <end position="116"/>
    </location>
</feature>
<dbReference type="FunFam" id="2.30.42.10:FF:000149">
    <property type="entry name" value="Periaxin"/>
    <property type="match status" value="1"/>
</dbReference>
<keyword evidence="6" id="KW-0963">Cytoplasm</keyword>
<gene>
    <name evidence="17" type="ORF">SKAU_G00093330</name>
</gene>
<keyword evidence="9" id="KW-0965">Cell junction</keyword>
<proteinExistence type="inferred from homology"/>
<evidence type="ECO:0000256" key="5">
    <source>
        <dbReference type="ARBA" id="ARBA00022475"/>
    </source>
</evidence>
<comment type="caution">
    <text evidence="17">The sequence shown here is derived from an EMBL/GenBank/DDBJ whole genome shotgun (WGS) entry which is preliminary data.</text>
</comment>
<dbReference type="PANTHER" id="PTHR23348:SF42">
    <property type="entry name" value="PERIAXIN"/>
    <property type="match status" value="1"/>
</dbReference>
<accession>A0A9Q1FX44</accession>
<dbReference type="GO" id="GO:0043484">
    <property type="term" value="P:regulation of RNA splicing"/>
    <property type="evidence" value="ECO:0007669"/>
    <property type="project" value="TreeGrafter"/>
</dbReference>
<evidence type="ECO:0000256" key="1">
    <source>
        <dbReference type="ARBA" id="ARBA00004123"/>
    </source>
</evidence>
<feature type="region of interest" description="Disordered" evidence="15">
    <location>
        <begin position="437"/>
        <end position="485"/>
    </location>
</feature>
<evidence type="ECO:0000313" key="17">
    <source>
        <dbReference type="EMBL" id="KAJ8369305.1"/>
    </source>
</evidence>
<evidence type="ECO:0000256" key="15">
    <source>
        <dbReference type="SAM" id="MobiDB-lite"/>
    </source>
</evidence>
<dbReference type="InterPro" id="IPR001478">
    <property type="entry name" value="PDZ"/>
</dbReference>
<keyword evidence="18" id="KW-1185">Reference proteome</keyword>
<dbReference type="InterPro" id="IPR052082">
    <property type="entry name" value="Myelin_sheath_structural"/>
</dbReference>
<evidence type="ECO:0000256" key="11">
    <source>
        <dbReference type="ARBA" id="ARBA00023242"/>
    </source>
</evidence>
<sequence length="485" mass="52910">MCECLRGIFRVTWTPSSNADFITEGAVWGFSCWKQGVKERVSDLGLASHLHQGKKEEGEEGSDREPEESHVFSHRREPAVKDKERSPPSDRPPAAPHSTPHHGATAEEQESPERVVQKEKLHAELKQVLSLKRNQLKEASEGSMDLPTQVTGSQDEAATMELVEVVVETEAETGASGYSVTGGGERGIFVKEVLKDSPAAKHLSLQKGDQLLSARVYFDNVKYEDALKILQCAEPYKVSFLLKRAVAGTDVTVLPGTANLELKGPKAKMPKMSVKSIKPFKVKKRRGGRFGLKRLKENKKARAGAELEAEGTPAKMELIPVDVEFAFPKFNKLKKGGKASAEGGLKMSGPELSGGLIAAGKKKRKIRFPRLRVKDTTGVETSEGQGAVTLPEGSSSLEVPGSYFKAKGKAPKFGITFPKTKKTKVDLTLPEGNIELKPPEAKFRPPSVEFGFPSGRKDADLPDGEVKEKEGLRIGHQREDENAIS</sequence>
<dbReference type="GO" id="GO:0032287">
    <property type="term" value="P:peripheral nervous system myelin maintenance"/>
    <property type="evidence" value="ECO:0007669"/>
    <property type="project" value="TreeGrafter"/>
</dbReference>
<evidence type="ECO:0000256" key="3">
    <source>
        <dbReference type="ARBA" id="ARBA00004413"/>
    </source>
</evidence>
<comment type="similarity">
    <text evidence="12">Belongs to the periaxin family.</text>
</comment>
<evidence type="ECO:0000256" key="6">
    <source>
        <dbReference type="ARBA" id="ARBA00022490"/>
    </source>
</evidence>
<keyword evidence="8" id="KW-0677">Repeat</keyword>
<protein>
    <recommendedName>
        <fullName evidence="14">Periaxin</fullName>
    </recommendedName>
</protein>
<evidence type="ECO:0000256" key="14">
    <source>
        <dbReference type="ARBA" id="ARBA00067259"/>
    </source>
</evidence>
<feature type="compositionally biased region" description="Basic and acidic residues" evidence="15">
    <location>
        <begin position="53"/>
        <end position="88"/>
    </location>
</feature>
<evidence type="ECO:0000313" key="18">
    <source>
        <dbReference type="Proteomes" id="UP001152622"/>
    </source>
</evidence>
<dbReference type="Pfam" id="PF00595">
    <property type="entry name" value="PDZ"/>
    <property type="match status" value="1"/>
</dbReference>
<reference evidence="17" key="1">
    <citation type="journal article" date="2023" name="Science">
        <title>Genome structures resolve the early diversification of teleost fishes.</title>
        <authorList>
            <person name="Parey E."/>
            <person name="Louis A."/>
            <person name="Montfort J."/>
            <person name="Bouchez O."/>
            <person name="Roques C."/>
            <person name="Iampietro C."/>
            <person name="Lluch J."/>
            <person name="Castinel A."/>
            <person name="Donnadieu C."/>
            <person name="Desvignes T."/>
            <person name="Floi Bucao C."/>
            <person name="Jouanno E."/>
            <person name="Wen M."/>
            <person name="Mejri S."/>
            <person name="Dirks R."/>
            <person name="Jansen H."/>
            <person name="Henkel C."/>
            <person name="Chen W.J."/>
            <person name="Zahm M."/>
            <person name="Cabau C."/>
            <person name="Klopp C."/>
            <person name="Thompson A.W."/>
            <person name="Robinson-Rechavi M."/>
            <person name="Braasch I."/>
            <person name="Lecointre G."/>
            <person name="Bobe J."/>
            <person name="Postlethwait J.H."/>
            <person name="Berthelot C."/>
            <person name="Roest Crollius H."/>
            <person name="Guiguen Y."/>
        </authorList>
    </citation>
    <scope>NUCLEOTIDE SEQUENCE</scope>
    <source>
        <strain evidence="17">WJC10195</strain>
    </source>
</reference>
<evidence type="ECO:0000256" key="10">
    <source>
        <dbReference type="ARBA" id="ARBA00023136"/>
    </source>
</evidence>
<feature type="domain" description="PDZ" evidence="16">
    <location>
        <begin position="164"/>
        <end position="231"/>
    </location>
</feature>
<dbReference type="GO" id="GO:0070161">
    <property type="term" value="C:anchoring junction"/>
    <property type="evidence" value="ECO:0007669"/>
    <property type="project" value="UniProtKB-SubCell"/>
</dbReference>
<dbReference type="GO" id="GO:0005634">
    <property type="term" value="C:nucleus"/>
    <property type="evidence" value="ECO:0007669"/>
    <property type="project" value="UniProtKB-SubCell"/>
</dbReference>
<evidence type="ECO:0000256" key="12">
    <source>
        <dbReference type="ARBA" id="ARBA00060817"/>
    </source>
</evidence>
<keyword evidence="7" id="KW-0597">Phosphoprotein</keyword>
<dbReference type="Gene3D" id="2.30.42.10">
    <property type="match status" value="1"/>
</dbReference>
<dbReference type="GO" id="GO:0005886">
    <property type="term" value="C:plasma membrane"/>
    <property type="evidence" value="ECO:0007669"/>
    <property type="project" value="UniProtKB-SubCell"/>
</dbReference>
<organism evidence="17 18">
    <name type="scientific">Synaphobranchus kaupii</name>
    <name type="common">Kaup's arrowtooth eel</name>
    <dbReference type="NCBI Taxonomy" id="118154"/>
    <lineage>
        <taxon>Eukaryota</taxon>
        <taxon>Metazoa</taxon>
        <taxon>Chordata</taxon>
        <taxon>Craniata</taxon>
        <taxon>Vertebrata</taxon>
        <taxon>Euteleostomi</taxon>
        <taxon>Actinopterygii</taxon>
        <taxon>Neopterygii</taxon>
        <taxon>Teleostei</taxon>
        <taxon>Anguilliformes</taxon>
        <taxon>Synaphobranchidae</taxon>
        <taxon>Synaphobranchus</taxon>
    </lineage>
</organism>
<dbReference type="PROSITE" id="PS50106">
    <property type="entry name" value="PDZ"/>
    <property type="match status" value="1"/>
</dbReference>
<evidence type="ECO:0000256" key="9">
    <source>
        <dbReference type="ARBA" id="ARBA00022949"/>
    </source>
</evidence>
<evidence type="ECO:0000256" key="7">
    <source>
        <dbReference type="ARBA" id="ARBA00022553"/>
    </source>
</evidence>
<dbReference type="SMART" id="SM00228">
    <property type="entry name" value="PDZ"/>
    <property type="match status" value="1"/>
</dbReference>
<evidence type="ECO:0000259" key="16">
    <source>
        <dbReference type="PROSITE" id="PS50106"/>
    </source>
</evidence>
<dbReference type="OrthoDB" id="8058206at2759"/>
<dbReference type="GO" id="GO:0005737">
    <property type="term" value="C:cytoplasm"/>
    <property type="evidence" value="ECO:0007669"/>
    <property type="project" value="UniProtKB-SubCell"/>
</dbReference>
<evidence type="ECO:0000256" key="4">
    <source>
        <dbReference type="ARBA" id="ARBA00004496"/>
    </source>
</evidence>
<dbReference type="PANTHER" id="PTHR23348">
    <property type="entry name" value="PERIAXIN/AHNAK"/>
    <property type="match status" value="1"/>
</dbReference>
<keyword evidence="5" id="KW-1003">Cell membrane</keyword>
<keyword evidence="10" id="KW-0472">Membrane</keyword>
<comment type="subunit">
    <text evidence="13">Homodimer (via PDZ domain). Interacts with SCN10A. Found in a complex with SCN10A. Interacts with DRP2. Identified in a dystroglycan complex that contains at least PRX, DRP2, UTRN, DMD and DAG1. Detected in a complex composed of at least EZR, AHNAK, PPL and PRX. Identified in a complex with EZR, AHNAK, BFSP1, BFSP2, ANK2, PLEC, VIM and spectrin.</text>
</comment>
<comment type="subcellular location">
    <subcellularLocation>
        <location evidence="2">Cell junction</location>
    </subcellularLocation>
    <subcellularLocation>
        <location evidence="3">Cell membrane</location>
        <topology evidence="3">Peripheral membrane protein</topology>
        <orientation evidence="3">Cytoplasmic side</orientation>
    </subcellularLocation>
    <subcellularLocation>
        <location evidence="4">Cytoplasm</location>
    </subcellularLocation>
    <subcellularLocation>
        <location evidence="1">Nucleus</location>
    </subcellularLocation>
</comment>